<feature type="compositionally biased region" description="Polar residues" evidence="1">
    <location>
        <begin position="28"/>
        <end position="40"/>
    </location>
</feature>
<reference evidence="2 3" key="1">
    <citation type="submission" date="2016-10" db="EMBL/GenBank/DDBJ databases">
        <title>The genome of Paramicrosporidium saccamoebae is the missing link in understanding Cryptomycota and Microsporidia evolution.</title>
        <authorList>
            <person name="Quandt C.A."/>
            <person name="Beaudet D."/>
            <person name="Corsaro D."/>
            <person name="Michel R."/>
            <person name="Corradi N."/>
            <person name="James T."/>
        </authorList>
    </citation>
    <scope>NUCLEOTIDE SEQUENCE [LARGE SCALE GENOMIC DNA]</scope>
    <source>
        <strain evidence="2 3">KSL3</strain>
    </source>
</reference>
<name>A0A2H9TMQ0_9FUNG</name>
<gene>
    <name evidence="2" type="ORF">PSACC_01163</name>
</gene>
<feature type="region of interest" description="Disordered" evidence="1">
    <location>
        <begin position="1"/>
        <end position="40"/>
    </location>
</feature>
<dbReference type="AlphaFoldDB" id="A0A2H9TMQ0"/>
<evidence type="ECO:0000256" key="1">
    <source>
        <dbReference type="SAM" id="MobiDB-lite"/>
    </source>
</evidence>
<dbReference type="EMBL" id="MTSL01000087">
    <property type="protein sequence ID" value="PJF19016.1"/>
    <property type="molecule type" value="Genomic_DNA"/>
</dbReference>
<evidence type="ECO:0000313" key="3">
    <source>
        <dbReference type="Proteomes" id="UP000240830"/>
    </source>
</evidence>
<organism evidence="2 3">
    <name type="scientific">Paramicrosporidium saccamoebae</name>
    <dbReference type="NCBI Taxonomy" id="1246581"/>
    <lineage>
        <taxon>Eukaryota</taxon>
        <taxon>Fungi</taxon>
        <taxon>Fungi incertae sedis</taxon>
        <taxon>Cryptomycota</taxon>
        <taxon>Cryptomycota incertae sedis</taxon>
        <taxon>Paramicrosporidium</taxon>
    </lineage>
</organism>
<proteinExistence type="predicted"/>
<evidence type="ECO:0000313" key="2">
    <source>
        <dbReference type="EMBL" id="PJF19016.1"/>
    </source>
</evidence>
<protein>
    <submittedName>
        <fullName evidence="2">Uncharacterized protein</fullName>
    </submittedName>
</protein>
<sequence>MLFLNRGTASRMASLDKPAVPTLEGPGQANTSMQSRNNAPAQDEDFAVTSYCEPCNNPEAGDYTCQKYPSKVPGDFDVWQCGKVTGEPTNHVILLTSPIEYRTAEPFKEACTLASTLQCVVYLIQYRLPQEYSDLDSSSSEEAVKRSLVSLSKVHSAFDKNIANDMALLAVPTVLK</sequence>
<accession>A0A2H9TMQ0</accession>
<dbReference type="Proteomes" id="UP000240830">
    <property type="component" value="Unassembled WGS sequence"/>
</dbReference>
<comment type="caution">
    <text evidence="2">The sequence shown here is derived from an EMBL/GenBank/DDBJ whole genome shotgun (WGS) entry which is preliminary data.</text>
</comment>
<keyword evidence="3" id="KW-1185">Reference proteome</keyword>